<comment type="subcellular location">
    <subcellularLocation>
        <location evidence="9">Endomembrane system</location>
        <topology evidence="9">Lipid-anchor</topology>
    </subcellularLocation>
    <subcellularLocation>
        <location evidence="1">Membrane</location>
        <topology evidence="1">Lipid-anchor</topology>
        <topology evidence="1">GPI-anchor</topology>
    </subcellularLocation>
</comment>
<evidence type="ECO:0000256" key="2">
    <source>
        <dbReference type="ARBA" id="ARBA00022622"/>
    </source>
</evidence>
<dbReference type="Gramene" id="EER89628">
    <property type="protein sequence ID" value="EER89628"/>
    <property type="gene ID" value="SORBI_3010G121700"/>
</dbReference>
<dbReference type="GO" id="GO:0012505">
    <property type="term" value="C:endomembrane system"/>
    <property type="evidence" value="ECO:0007669"/>
    <property type="project" value="UniProtKB-SubCell"/>
</dbReference>
<gene>
    <name evidence="13" type="ORF">BDA96_10G150100</name>
</gene>
<dbReference type="SUPFAM" id="SSF49503">
    <property type="entry name" value="Cupredoxins"/>
    <property type="match status" value="1"/>
</dbReference>
<dbReference type="InterPro" id="IPR039391">
    <property type="entry name" value="Phytocyanin-like"/>
</dbReference>
<keyword evidence="5" id="KW-1015">Disulfide bond</keyword>
<dbReference type="KEGG" id="sbi:8076416"/>
<evidence type="ECO:0000256" key="11">
    <source>
        <dbReference type="SAM" id="SignalP"/>
    </source>
</evidence>
<dbReference type="AlphaFoldDB" id="A0A921U0R2"/>
<keyword evidence="2" id="KW-0336">GPI-anchor</keyword>
<feature type="compositionally biased region" description="Low complexity" evidence="10">
    <location>
        <begin position="182"/>
        <end position="195"/>
    </location>
</feature>
<feature type="region of interest" description="Disordered" evidence="10">
    <location>
        <begin position="138"/>
        <end position="229"/>
    </location>
</feature>
<dbReference type="PANTHER" id="PTHR33021:SF170">
    <property type="entry name" value="OS06G0286228 PROTEIN"/>
    <property type="match status" value="1"/>
</dbReference>
<evidence type="ECO:0000313" key="14">
    <source>
        <dbReference type="Proteomes" id="UP000807115"/>
    </source>
</evidence>
<sequence length="249" mass="25988">MAGAAFFPAAVVLSLLGAATLLVGSASAAWHAQVFVVGGEARGWRKPTAPNEESYNHWAVRNRFHVGDFLHFKYDMNDSVLVVTRDAYQLCVVDRPTMRFDGGDTRFRLDHSSFFYFISGAEGHCDAGQRMTLRVMVPQQDQGSSKPEAPAKAPAAMSPGGEEDEGGTYDPPPGARRPSPPGSAGAFPGSGSSVSRPPPPHVAAGAVGNKTSAAGSTNDASSSSPPSIRGHRVVHGVVALAALLLLLPA</sequence>
<dbReference type="PROSITE" id="PS51485">
    <property type="entry name" value="PHYTOCYANIN"/>
    <property type="match status" value="1"/>
</dbReference>
<keyword evidence="7" id="KW-0449">Lipoprotein</keyword>
<feature type="domain" description="Phytocyanin" evidence="12">
    <location>
        <begin position="33"/>
        <end position="137"/>
    </location>
</feature>
<evidence type="ECO:0000256" key="3">
    <source>
        <dbReference type="ARBA" id="ARBA00022729"/>
    </source>
</evidence>
<reference evidence="13" key="1">
    <citation type="journal article" date="2019" name="BMC Genomics">
        <title>A new reference genome for Sorghum bicolor reveals high levels of sequence similarity between sweet and grain genotypes: implications for the genetics of sugar metabolism.</title>
        <authorList>
            <person name="Cooper E.A."/>
            <person name="Brenton Z.W."/>
            <person name="Flinn B.S."/>
            <person name="Jenkins J."/>
            <person name="Shu S."/>
            <person name="Flowers D."/>
            <person name="Luo F."/>
            <person name="Wang Y."/>
            <person name="Xia P."/>
            <person name="Barry K."/>
            <person name="Daum C."/>
            <person name="Lipzen A."/>
            <person name="Yoshinaga Y."/>
            <person name="Schmutz J."/>
            <person name="Saski C."/>
            <person name="Vermerris W."/>
            <person name="Kresovich S."/>
        </authorList>
    </citation>
    <scope>NUCLEOTIDE SEQUENCE</scope>
</reference>
<comment type="similarity">
    <text evidence="8">Belongs to the early nodulin-like (ENODL) family.</text>
</comment>
<dbReference type="CDD" id="cd11019">
    <property type="entry name" value="OsENODL1_like"/>
    <property type="match status" value="1"/>
</dbReference>
<accession>A0A921U0R2</accession>
<feature type="signal peptide" evidence="11">
    <location>
        <begin position="1"/>
        <end position="28"/>
    </location>
</feature>
<evidence type="ECO:0000256" key="1">
    <source>
        <dbReference type="ARBA" id="ARBA00004589"/>
    </source>
</evidence>
<dbReference type="Gene3D" id="2.60.40.420">
    <property type="entry name" value="Cupredoxins - blue copper proteins"/>
    <property type="match status" value="1"/>
</dbReference>
<dbReference type="GO" id="GO:0009055">
    <property type="term" value="F:electron transfer activity"/>
    <property type="evidence" value="ECO:0007669"/>
    <property type="project" value="InterPro"/>
</dbReference>
<dbReference type="InterPro" id="IPR003245">
    <property type="entry name" value="Phytocyanin_dom"/>
</dbReference>
<evidence type="ECO:0000313" key="13">
    <source>
        <dbReference type="EMBL" id="KAG0513984.1"/>
    </source>
</evidence>
<feature type="compositionally biased region" description="Low complexity" evidence="10">
    <location>
        <begin position="143"/>
        <end position="160"/>
    </location>
</feature>
<organism evidence="13 14">
    <name type="scientific">Sorghum bicolor</name>
    <name type="common">Sorghum</name>
    <name type="synonym">Sorghum vulgare</name>
    <dbReference type="NCBI Taxonomy" id="4558"/>
    <lineage>
        <taxon>Eukaryota</taxon>
        <taxon>Viridiplantae</taxon>
        <taxon>Streptophyta</taxon>
        <taxon>Embryophyta</taxon>
        <taxon>Tracheophyta</taxon>
        <taxon>Spermatophyta</taxon>
        <taxon>Magnoliopsida</taxon>
        <taxon>Liliopsida</taxon>
        <taxon>Poales</taxon>
        <taxon>Poaceae</taxon>
        <taxon>PACMAD clade</taxon>
        <taxon>Panicoideae</taxon>
        <taxon>Andropogonodae</taxon>
        <taxon>Andropogoneae</taxon>
        <taxon>Sorghinae</taxon>
        <taxon>Sorghum</taxon>
    </lineage>
</organism>
<dbReference type="OMA" id="HWAARNR"/>
<keyword evidence="3 11" id="KW-0732">Signal</keyword>
<reference evidence="13" key="2">
    <citation type="submission" date="2020-10" db="EMBL/GenBank/DDBJ databases">
        <authorList>
            <person name="Cooper E.A."/>
            <person name="Brenton Z.W."/>
            <person name="Flinn B.S."/>
            <person name="Jenkins J."/>
            <person name="Shu S."/>
            <person name="Flowers D."/>
            <person name="Luo F."/>
            <person name="Wang Y."/>
            <person name="Xia P."/>
            <person name="Barry K."/>
            <person name="Daum C."/>
            <person name="Lipzen A."/>
            <person name="Yoshinaga Y."/>
            <person name="Schmutz J."/>
            <person name="Saski C."/>
            <person name="Vermerris W."/>
            <person name="Kresovich S."/>
        </authorList>
    </citation>
    <scope>NUCLEOTIDE SEQUENCE</scope>
</reference>
<evidence type="ECO:0000256" key="5">
    <source>
        <dbReference type="ARBA" id="ARBA00023157"/>
    </source>
</evidence>
<feature type="compositionally biased region" description="Polar residues" evidence="10">
    <location>
        <begin position="209"/>
        <end position="220"/>
    </location>
</feature>
<protein>
    <recommendedName>
        <fullName evidence="12">Phytocyanin domain-containing protein</fullName>
    </recommendedName>
</protein>
<dbReference type="InterPro" id="IPR041846">
    <property type="entry name" value="ENL_dom"/>
</dbReference>
<dbReference type="OrthoDB" id="959565at2759"/>
<evidence type="ECO:0000256" key="8">
    <source>
        <dbReference type="ARBA" id="ARBA00035011"/>
    </source>
</evidence>
<evidence type="ECO:0000256" key="4">
    <source>
        <dbReference type="ARBA" id="ARBA00023136"/>
    </source>
</evidence>
<name>A0A921U0R2_SORBI</name>
<evidence type="ECO:0000256" key="7">
    <source>
        <dbReference type="ARBA" id="ARBA00023288"/>
    </source>
</evidence>
<evidence type="ECO:0000256" key="10">
    <source>
        <dbReference type="SAM" id="MobiDB-lite"/>
    </source>
</evidence>
<dbReference type="FunFam" id="2.60.40.420:FF:000010">
    <property type="entry name" value="Early nodulin-like protein 1"/>
    <property type="match status" value="1"/>
</dbReference>
<dbReference type="InterPro" id="IPR008972">
    <property type="entry name" value="Cupredoxin"/>
</dbReference>
<proteinExistence type="inferred from homology"/>
<dbReference type="Pfam" id="PF02298">
    <property type="entry name" value="Cu_bind_like"/>
    <property type="match status" value="1"/>
</dbReference>
<dbReference type="Proteomes" id="UP000807115">
    <property type="component" value="Chromosome 10"/>
</dbReference>
<feature type="chain" id="PRO_5037310323" description="Phytocyanin domain-containing protein" evidence="11">
    <location>
        <begin position="29"/>
        <end position="249"/>
    </location>
</feature>
<dbReference type="GO" id="GO:0098552">
    <property type="term" value="C:side of membrane"/>
    <property type="evidence" value="ECO:0007669"/>
    <property type="project" value="UniProtKB-KW"/>
</dbReference>
<dbReference type="PANTHER" id="PTHR33021">
    <property type="entry name" value="BLUE COPPER PROTEIN"/>
    <property type="match status" value="1"/>
</dbReference>
<dbReference type="EMBL" id="CM027689">
    <property type="protein sequence ID" value="KAG0513984.1"/>
    <property type="molecule type" value="Genomic_DNA"/>
</dbReference>
<keyword evidence="6" id="KW-0325">Glycoprotein</keyword>
<evidence type="ECO:0000256" key="6">
    <source>
        <dbReference type="ARBA" id="ARBA00023180"/>
    </source>
</evidence>
<keyword evidence="4" id="KW-0472">Membrane</keyword>
<comment type="caution">
    <text evidence="13">The sequence shown here is derived from an EMBL/GenBank/DDBJ whole genome shotgun (WGS) entry which is preliminary data.</text>
</comment>
<evidence type="ECO:0000259" key="12">
    <source>
        <dbReference type="PROSITE" id="PS51485"/>
    </source>
</evidence>
<evidence type="ECO:0000256" key="9">
    <source>
        <dbReference type="ARBA" id="ARBA00037868"/>
    </source>
</evidence>
<feature type="compositionally biased region" description="Pro residues" evidence="10">
    <location>
        <begin position="170"/>
        <end position="181"/>
    </location>
</feature>